<dbReference type="GO" id="GO:0061578">
    <property type="term" value="F:K63-linked deubiquitinase activity"/>
    <property type="evidence" value="ECO:0007669"/>
    <property type="project" value="TreeGrafter"/>
</dbReference>
<dbReference type="GO" id="GO:0005768">
    <property type="term" value="C:endosome"/>
    <property type="evidence" value="ECO:0007669"/>
    <property type="project" value="TreeGrafter"/>
</dbReference>
<evidence type="ECO:0000313" key="1">
    <source>
        <dbReference type="EMBL" id="OXV06001.1"/>
    </source>
</evidence>
<comment type="caution">
    <text evidence="1">The sequence shown here is derived from an EMBL/GenBank/DDBJ whole genome shotgun (WGS) entry which is preliminary data.</text>
</comment>
<dbReference type="PANTHER" id="PTHR12947">
    <property type="entry name" value="AMSH-LIKE PROTEASE"/>
    <property type="match status" value="1"/>
</dbReference>
<dbReference type="GO" id="GO:0016020">
    <property type="term" value="C:membrane"/>
    <property type="evidence" value="ECO:0007669"/>
    <property type="project" value="TreeGrafter"/>
</dbReference>
<keyword evidence="2" id="KW-1185">Reference proteome</keyword>
<name>A0A232LPB2_9EURO</name>
<dbReference type="PANTHER" id="PTHR12947:SF13">
    <property type="entry name" value="FI19924P1"/>
    <property type="match status" value="1"/>
</dbReference>
<sequence>MLPESIAIVCAPSKDPDWGVFRLTDPPGLKVVSNCTQTGLFHPHTVSNLYTDGLRPGHVFEAQGLEFETVDLRPEQKVSNSPACPGIVKVRPLSPRSRIPPGSDVFEVFANVRADKDLSDEEAFLKLLTTYDVPLSSLSRIYAGKLEASFSNITYQQVAPYVWLSPSAAGRDMQPLDVFRARIPKDMFREITRDVEDALTQYGPLDSHDNEETRSRFISSSTIVNKPEGLLGGEFTNKGRIKHHFIAVDSVSTVFMEVKEILTVSKSGLDIKGQVLAECAACEYANLKGGHWVPILAILCDGDNFEFFVYDSVDRLIYSSGRIPGIIFKERGDKLDLLISMKRTTEYLFDWFVMAYVNGIRSLGYRSRVRSGLSSEKWTAAIASAEKAHCLLREAAQTARDGKFDEAERMASDGVDPLKLSVSELPYQQPYERELESLWDGSKCLEEAFNDPNIFH</sequence>
<dbReference type="EMBL" id="NPHW01006231">
    <property type="protein sequence ID" value="OXV06001.1"/>
    <property type="molecule type" value="Genomic_DNA"/>
</dbReference>
<reference evidence="1 2" key="1">
    <citation type="journal article" date="2015" name="Environ. Microbiol.">
        <title>Metagenome sequence of Elaphomyces granulatus from sporocarp tissue reveals Ascomycota ectomycorrhizal fingerprints of genome expansion and a Proteobacteria-rich microbiome.</title>
        <authorList>
            <person name="Quandt C.A."/>
            <person name="Kohler A."/>
            <person name="Hesse C.N."/>
            <person name="Sharpton T.J."/>
            <person name="Martin F."/>
            <person name="Spatafora J.W."/>
        </authorList>
    </citation>
    <scope>NUCLEOTIDE SEQUENCE [LARGE SCALE GENOMIC DNA]</scope>
    <source>
        <strain evidence="1 2">OSC145934</strain>
    </source>
</reference>
<proteinExistence type="predicted"/>
<dbReference type="OrthoDB" id="5418029at2759"/>
<dbReference type="AlphaFoldDB" id="A0A232LPB2"/>
<organism evidence="1 2">
    <name type="scientific">Elaphomyces granulatus</name>
    <dbReference type="NCBI Taxonomy" id="519963"/>
    <lineage>
        <taxon>Eukaryota</taxon>
        <taxon>Fungi</taxon>
        <taxon>Dikarya</taxon>
        <taxon>Ascomycota</taxon>
        <taxon>Pezizomycotina</taxon>
        <taxon>Eurotiomycetes</taxon>
        <taxon>Eurotiomycetidae</taxon>
        <taxon>Eurotiales</taxon>
        <taxon>Elaphomycetaceae</taxon>
        <taxon>Elaphomyces</taxon>
    </lineage>
</organism>
<protein>
    <submittedName>
        <fullName evidence="1">Uncharacterized protein</fullName>
    </submittedName>
</protein>
<accession>A0A232LPB2</accession>
<dbReference type="GO" id="GO:0070536">
    <property type="term" value="P:protein K63-linked deubiquitination"/>
    <property type="evidence" value="ECO:0007669"/>
    <property type="project" value="TreeGrafter"/>
</dbReference>
<dbReference type="Gene3D" id="3.40.140.10">
    <property type="entry name" value="Cytidine Deaminase, domain 2"/>
    <property type="match status" value="1"/>
</dbReference>
<evidence type="ECO:0000313" key="2">
    <source>
        <dbReference type="Proteomes" id="UP000243515"/>
    </source>
</evidence>
<dbReference type="Proteomes" id="UP000243515">
    <property type="component" value="Unassembled WGS sequence"/>
</dbReference>
<gene>
    <name evidence="1" type="ORF">Egran_06231</name>
</gene>